<evidence type="ECO:0000259" key="3">
    <source>
        <dbReference type="Pfam" id="PF00823"/>
    </source>
</evidence>
<dbReference type="SUPFAM" id="SSF140459">
    <property type="entry name" value="PE/PPE dimer-like"/>
    <property type="match status" value="1"/>
</dbReference>
<organism evidence="4">
    <name type="scientific">Mycobacterium riyadhense</name>
    <dbReference type="NCBI Taxonomy" id="486698"/>
    <lineage>
        <taxon>Bacteria</taxon>
        <taxon>Bacillati</taxon>
        <taxon>Actinomycetota</taxon>
        <taxon>Actinomycetes</taxon>
        <taxon>Mycobacteriales</taxon>
        <taxon>Mycobacteriaceae</taxon>
        <taxon>Mycobacterium</taxon>
    </lineage>
</organism>
<evidence type="ECO:0000313" key="4">
    <source>
        <dbReference type="EMBL" id="VTP02300.1"/>
    </source>
</evidence>
<sequence length="481" mass="45600">MYWGIPPEVNAFRLTRMGVGAGAHAGQIAGFAAASATHVEQATQQAVTAVATSAVFEGSGGVQMLASAMPFSAWLAAAGAHAANAAATIQAGVDAYAVAVAATIPHEVVVANRVREATLEATNILGQNTPAIAEANAEYAEFWGQNAGAMVGYLTVVTGLLGSLSVPLPPMPQASNPGGVLPALAGIGAQAVGLGAQAVSTGLSMGASAGVGGIAAGIATPIALGTGIGLPAAPPPPQPAPGSSGPAPAPGVAPQPIAPPHPGTVGPPQPGAVGPPAPQSAQADLMQAAQPMMGTLTSAPSMLSSAISSPLSQIQQIPSALTGQMGGLMGPLSSLTGGMSGLPGMGSGPPGLSAAGSPWSGLSGANGGFAGGGSAVAASLTKPSAGAGAMGGPVTLPDGWWATQPDAAQPAVAGLRNTASAGGAAMGPGIVGPMGAASASRRGAEHADVAEADKTITVAATAHQVPVLTADGVVYTGGQGG</sequence>
<proteinExistence type="inferred from homology"/>
<feature type="compositionally biased region" description="Pro residues" evidence="2">
    <location>
        <begin position="247"/>
        <end position="278"/>
    </location>
</feature>
<evidence type="ECO:0000256" key="2">
    <source>
        <dbReference type="SAM" id="MobiDB-lite"/>
    </source>
</evidence>
<feature type="domain" description="PPE" evidence="3">
    <location>
        <begin position="2"/>
        <end position="161"/>
    </location>
</feature>
<dbReference type="EMBL" id="LR589131">
    <property type="protein sequence ID" value="VTP02300.1"/>
    <property type="molecule type" value="Genomic_DNA"/>
</dbReference>
<accession>A0A653EY17</accession>
<feature type="region of interest" description="Disordered" evidence="2">
    <location>
        <begin position="229"/>
        <end position="281"/>
    </location>
</feature>
<name>A0A653EY17_9MYCO</name>
<dbReference type="PANTHER" id="PTHR46766">
    <property type="entry name" value="GLUTAMINE-RICH PROTEIN 2"/>
    <property type="match status" value="1"/>
</dbReference>
<gene>
    <name evidence="4" type="ORF">BIN_B_04454</name>
</gene>
<dbReference type="PANTHER" id="PTHR46766:SF1">
    <property type="entry name" value="GLUTAMINE-RICH PROTEIN 2"/>
    <property type="match status" value="1"/>
</dbReference>
<protein>
    <submittedName>
        <fullName evidence="4">Putative PPE family protein PPE36</fullName>
    </submittedName>
</protein>
<dbReference type="Pfam" id="PF00823">
    <property type="entry name" value="PPE"/>
    <property type="match status" value="1"/>
</dbReference>
<dbReference type="InterPro" id="IPR000030">
    <property type="entry name" value="PPE_dom"/>
</dbReference>
<dbReference type="Gene3D" id="1.20.1260.20">
    <property type="entry name" value="PPE superfamily"/>
    <property type="match status" value="1"/>
</dbReference>
<reference evidence="4" key="1">
    <citation type="submission" date="2019-05" db="EMBL/GenBank/DDBJ databases">
        <authorList>
            <person name="Naeem R."/>
            <person name="Antony C."/>
            <person name="Guan Q."/>
        </authorList>
    </citation>
    <scope>NUCLEOTIDE SEQUENCE</scope>
    <source>
        <strain evidence="4">2</strain>
    </source>
</reference>
<evidence type="ECO:0000256" key="1">
    <source>
        <dbReference type="ARBA" id="ARBA00010652"/>
    </source>
</evidence>
<dbReference type="AlphaFoldDB" id="A0A653EY17"/>
<comment type="similarity">
    <text evidence="1">Belongs to the mycobacterial PPE family.</text>
</comment>
<dbReference type="InterPro" id="IPR038332">
    <property type="entry name" value="PPE_sf"/>
</dbReference>
<dbReference type="GO" id="GO:0052572">
    <property type="term" value="P:response to host immune response"/>
    <property type="evidence" value="ECO:0007669"/>
    <property type="project" value="TreeGrafter"/>
</dbReference>